<dbReference type="GO" id="GO:0006995">
    <property type="term" value="P:cellular response to nitrogen starvation"/>
    <property type="evidence" value="ECO:0007669"/>
    <property type="project" value="UniProtKB-ARBA"/>
</dbReference>
<feature type="chain" id="PRO_5002259933" evidence="9">
    <location>
        <begin position="27"/>
        <end position="243"/>
    </location>
</feature>
<keyword evidence="3" id="KW-0052">Apoplast</keyword>
<dbReference type="OMA" id="NEDDFRP"/>
<dbReference type="GO" id="GO:0048364">
    <property type="term" value="P:root development"/>
    <property type="evidence" value="ECO:0007669"/>
    <property type="project" value="InterPro"/>
</dbReference>
<dbReference type="Proteomes" id="UP000032141">
    <property type="component" value="Chromosome C8"/>
</dbReference>
<protein>
    <submittedName>
        <fullName evidence="10">Uncharacterized protein</fullName>
    </submittedName>
</protein>
<dbReference type="AlphaFoldDB" id="A0A0D3DRZ5"/>
<feature type="compositionally biased region" description="Basic and acidic residues" evidence="8">
    <location>
        <begin position="172"/>
        <end position="195"/>
    </location>
</feature>
<reference evidence="10 11" key="1">
    <citation type="journal article" date="2014" name="Genome Biol.">
        <title>Transcriptome and methylome profiling reveals relics of genome dominance in the mesopolyploid Brassica oleracea.</title>
        <authorList>
            <person name="Parkin I.A."/>
            <person name="Koh C."/>
            <person name="Tang H."/>
            <person name="Robinson S.J."/>
            <person name="Kagale S."/>
            <person name="Clarke W.E."/>
            <person name="Town C.D."/>
            <person name="Nixon J."/>
            <person name="Krishnakumar V."/>
            <person name="Bidwell S.L."/>
            <person name="Denoeud F."/>
            <person name="Belcram H."/>
            <person name="Links M.G."/>
            <person name="Just J."/>
            <person name="Clarke C."/>
            <person name="Bender T."/>
            <person name="Huebert T."/>
            <person name="Mason A.S."/>
            <person name="Pires J.C."/>
            <person name="Barker G."/>
            <person name="Moore J."/>
            <person name="Walley P.G."/>
            <person name="Manoli S."/>
            <person name="Batley J."/>
            <person name="Edwards D."/>
            <person name="Nelson M.N."/>
            <person name="Wang X."/>
            <person name="Paterson A.H."/>
            <person name="King G."/>
            <person name="Bancroft I."/>
            <person name="Chalhoub B."/>
            <person name="Sharpe A.G."/>
        </authorList>
    </citation>
    <scope>NUCLEOTIDE SEQUENCE</scope>
    <source>
        <strain evidence="10 11">cv. TO1000</strain>
    </source>
</reference>
<dbReference type="OrthoDB" id="1675975at2759"/>
<dbReference type="HOGENOM" id="CLU_1211235_0_0_1"/>
<evidence type="ECO:0000256" key="3">
    <source>
        <dbReference type="ARBA" id="ARBA00022523"/>
    </source>
</evidence>
<dbReference type="GeneID" id="106311051"/>
<dbReference type="Gramene" id="Bo8g080030.1">
    <property type="protein sequence ID" value="Bo8g080030.1"/>
    <property type="gene ID" value="Bo8g080030"/>
</dbReference>
<dbReference type="STRING" id="109376.A0A0D3DRZ5"/>
<feature type="region of interest" description="Disordered" evidence="8">
    <location>
        <begin position="139"/>
        <end position="243"/>
    </location>
</feature>
<dbReference type="eggNOG" id="ENOG502S6UF">
    <property type="taxonomic scope" value="Eukaryota"/>
</dbReference>
<feature type="compositionally biased region" description="Basic and acidic residues" evidence="8">
    <location>
        <begin position="77"/>
        <end position="91"/>
    </location>
</feature>
<feature type="region of interest" description="Disordered" evidence="8">
    <location>
        <begin position="36"/>
        <end position="59"/>
    </location>
</feature>
<dbReference type="PANTHER" id="PTHR33348">
    <property type="entry name" value="PRECURSOR OF CEP5"/>
    <property type="match status" value="1"/>
</dbReference>
<reference evidence="10" key="2">
    <citation type="submission" date="2015-03" db="UniProtKB">
        <authorList>
            <consortium name="EnsemblPlants"/>
        </authorList>
    </citation>
    <scope>IDENTIFICATION</scope>
</reference>
<dbReference type="GO" id="GO:2000280">
    <property type="term" value="P:regulation of root development"/>
    <property type="evidence" value="ECO:0007669"/>
    <property type="project" value="TreeGrafter"/>
</dbReference>
<keyword evidence="4" id="KW-0964">Secreted</keyword>
<dbReference type="RefSeq" id="XP_013603737.1">
    <property type="nucleotide sequence ID" value="XM_013748283.1"/>
</dbReference>
<sequence>MKLFALILRTIIISIIFDQAPITTEARKLRKTTGQDHFKAGSTDEFVPTSPGNSPGLGHKRGNANVEGFQDDIKPTEGRKVQKTSGQDHFKTGVADDFAPTSPGNSPGIGHKKGHANVKGVEDNFKPTQGRMLQKTNGQSHFKTGLTDDFAPTSPGHSPEMGHKKGSANVEGLKDNFEPTEERKSPKMDGQDHFKTGTTEDFAPTTPGNSPGMGHKKGDDFKPTTPGHSPGVGHAIKNDEPKT</sequence>
<evidence type="ECO:0000256" key="6">
    <source>
        <dbReference type="ARBA" id="ARBA00022729"/>
    </source>
</evidence>
<dbReference type="GO" id="GO:0048046">
    <property type="term" value="C:apoplast"/>
    <property type="evidence" value="ECO:0007669"/>
    <property type="project" value="UniProtKB-SubCell"/>
</dbReference>
<organism evidence="10 11">
    <name type="scientific">Brassica oleracea var. oleracea</name>
    <dbReference type="NCBI Taxonomy" id="109376"/>
    <lineage>
        <taxon>Eukaryota</taxon>
        <taxon>Viridiplantae</taxon>
        <taxon>Streptophyta</taxon>
        <taxon>Embryophyta</taxon>
        <taxon>Tracheophyta</taxon>
        <taxon>Spermatophyta</taxon>
        <taxon>Magnoliopsida</taxon>
        <taxon>eudicotyledons</taxon>
        <taxon>Gunneridae</taxon>
        <taxon>Pentapetalae</taxon>
        <taxon>rosids</taxon>
        <taxon>malvids</taxon>
        <taxon>Brassicales</taxon>
        <taxon>Brassicaceae</taxon>
        <taxon>Brassiceae</taxon>
        <taxon>Brassica</taxon>
    </lineage>
</organism>
<dbReference type="GO" id="GO:1902025">
    <property type="term" value="P:nitrate import"/>
    <property type="evidence" value="ECO:0007669"/>
    <property type="project" value="TreeGrafter"/>
</dbReference>
<dbReference type="InterPro" id="IPR033250">
    <property type="entry name" value="CEP"/>
</dbReference>
<evidence type="ECO:0000256" key="5">
    <source>
        <dbReference type="ARBA" id="ARBA00022702"/>
    </source>
</evidence>
<dbReference type="GO" id="GO:1901371">
    <property type="term" value="P:regulation of leaf morphogenesis"/>
    <property type="evidence" value="ECO:0007669"/>
    <property type="project" value="TreeGrafter"/>
</dbReference>
<evidence type="ECO:0000313" key="11">
    <source>
        <dbReference type="Proteomes" id="UP000032141"/>
    </source>
</evidence>
<keyword evidence="5" id="KW-0372">Hormone</keyword>
<evidence type="ECO:0000256" key="1">
    <source>
        <dbReference type="ARBA" id="ARBA00004271"/>
    </source>
</evidence>
<evidence type="ECO:0000256" key="2">
    <source>
        <dbReference type="ARBA" id="ARBA00008963"/>
    </source>
</evidence>
<feature type="signal peptide" evidence="9">
    <location>
        <begin position="1"/>
        <end position="26"/>
    </location>
</feature>
<comment type="similarity">
    <text evidence="2">Belongs to the C-terminally encoded plant signaling peptide (CEP) family.</text>
</comment>
<dbReference type="GO" id="GO:0005179">
    <property type="term" value="F:hormone activity"/>
    <property type="evidence" value="ECO:0007669"/>
    <property type="project" value="UniProtKB-KW"/>
</dbReference>
<proteinExistence type="inferred from homology"/>
<dbReference type="PANTHER" id="PTHR33348:SF21">
    <property type="entry name" value="PRECURSOR OF CEP10-RELATED"/>
    <property type="match status" value="1"/>
</dbReference>
<name>A0A0D3DRZ5_BRAOL</name>
<evidence type="ECO:0000256" key="4">
    <source>
        <dbReference type="ARBA" id="ARBA00022525"/>
    </source>
</evidence>
<accession>A0A0D3DRZ5</accession>
<keyword evidence="7" id="KW-0379">Hydroxylation</keyword>
<dbReference type="EnsemblPlants" id="Bo8g080030.1">
    <property type="protein sequence ID" value="Bo8g080030.1"/>
    <property type="gene ID" value="Bo8g080030"/>
</dbReference>
<comment type="subcellular location">
    <subcellularLocation>
        <location evidence="1">Secreted</location>
        <location evidence="1">Extracellular space</location>
        <location evidence="1">Apoplast</location>
    </subcellularLocation>
</comment>
<keyword evidence="6 9" id="KW-0732">Signal</keyword>
<evidence type="ECO:0000256" key="7">
    <source>
        <dbReference type="ARBA" id="ARBA00023278"/>
    </source>
</evidence>
<dbReference type="KEGG" id="boe:106311051"/>
<keyword evidence="11" id="KW-1185">Reference proteome</keyword>
<evidence type="ECO:0000256" key="9">
    <source>
        <dbReference type="SAM" id="SignalP"/>
    </source>
</evidence>
<feature type="region of interest" description="Disordered" evidence="8">
    <location>
        <begin position="77"/>
        <end position="115"/>
    </location>
</feature>
<evidence type="ECO:0000256" key="8">
    <source>
        <dbReference type="SAM" id="MobiDB-lite"/>
    </source>
</evidence>
<evidence type="ECO:0000313" key="10">
    <source>
        <dbReference type="EnsemblPlants" id="Bo8g080030.1"/>
    </source>
</evidence>